<evidence type="ECO:0000259" key="7">
    <source>
        <dbReference type="PROSITE" id="PS51081"/>
    </source>
</evidence>
<dbReference type="InterPro" id="IPR013010">
    <property type="entry name" value="Znf_SIAH"/>
</dbReference>
<dbReference type="InterPro" id="IPR044286">
    <property type="entry name" value="SINL_plant"/>
</dbReference>
<gene>
    <name evidence="8" type="ORF">URODEC1_LOCUS54233</name>
</gene>
<feature type="compositionally biased region" description="Basic residues" evidence="6">
    <location>
        <begin position="64"/>
        <end position="76"/>
    </location>
</feature>
<dbReference type="GO" id="GO:0008270">
    <property type="term" value="F:zinc ion binding"/>
    <property type="evidence" value="ECO:0007669"/>
    <property type="project" value="UniProtKB-KW"/>
</dbReference>
<evidence type="ECO:0000313" key="9">
    <source>
        <dbReference type="Proteomes" id="UP001497457"/>
    </source>
</evidence>
<feature type="compositionally biased region" description="Basic residues" evidence="6">
    <location>
        <begin position="18"/>
        <end position="28"/>
    </location>
</feature>
<evidence type="ECO:0000256" key="1">
    <source>
        <dbReference type="ARBA" id="ARBA00022723"/>
    </source>
</evidence>
<evidence type="ECO:0000256" key="2">
    <source>
        <dbReference type="ARBA" id="ARBA00022771"/>
    </source>
</evidence>
<dbReference type="Proteomes" id="UP001497457">
    <property type="component" value="Chromosome 20rd"/>
</dbReference>
<name>A0ABC9AE91_9POAL</name>
<dbReference type="EMBL" id="OZ075130">
    <property type="protein sequence ID" value="CAL4977531.1"/>
    <property type="molecule type" value="Genomic_DNA"/>
</dbReference>
<proteinExistence type="predicted"/>
<dbReference type="PROSITE" id="PS51081">
    <property type="entry name" value="ZF_SIAH"/>
    <property type="match status" value="1"/>
</dbReference>
<feature type="domain" description="SIAH-type" evidence="7">
    <location>
        <begin position="258"/>
        <end position="318"/>
    </location>
</feature>
<organism evidence="8 9">
    <name type="scientific">Urochloa decumbens</name>
    <dbReference type="NCBI Taxonomy" id="240449"/>
    <lineage>
        <taxon>Eukaryota</taxon>
        <taxon>Viridiplantae</taxon>
        <taxon>Streptophyta</taxon>
        <taxon>Embryophyta</taxon>
        <taxon>Tracheophyta</taxon>
        <taxon>Spermatophyta</taxon>
        <taxon>Magnoliopsida</taxon>
        <taxon>Liliopsida</taxon>
        <taxon>Poales</taxon>
        <taxon>Poaceae</taxon>
        <taxon>PACMAD clade</taxon>
        <taxon>Panicoideae</taxon>
        <taxon>Panicodae</taxon>
        <taxon>Paniceae</taxon>
        <taxon>Melinidinae</taxon>
        <taxon>Urochloa</taxon>
    </lineage>
</organism>
<dbReference type="PANTHER" id="PTHR46632:SF14">
    <property type="entry name" value="RING-TYPE E3 UBIQUITIN TRANSFERASE"/>
    <property type="match status" value="1"/>
</dbReference>
<dbReference type="InterPro" id="IPR013083">
    <property type="entry name" value="Znf_RING/FYVE/PHD"/>
</dbReference>
<keyword evidence="9" id="KW-1185">Reference proteome</keyword>
<accession>A0ABC9AE91</accession>
<dbReference type="PANTHER" id="PTHR46632">
    <property type="entry name" value="E3 UBIQUITIN-PROTEIN LIGASE SINA-LIKE 4"/>
    <property type="match status" value="1"/>
</dbReference>
<feature type="compositionally biased region" description="Basic and acidic residues" evidence="6">
    <location>
        <begin position="29"/>
        <end position="40"/>
    </location>
</feature>
<evidence type="ECO:0000256" key="6">
    <source>
        <dbReference type="SAM" id="MobiDB-lite"/>
    </source>
</evidence>
<reference evidence="8" key="1">
    <citation type="submission" date="2024-10" db="EMBL/GenBank/DDBJ databases">
        <authorList>
            <person name="Ryan C."/>
        </authorList>
    </citation>
    <scope>NUCLEOTIDE SEQUENCE [LARGE SCALE GENOMIC DNA]</scope>
</reference>
<keyword evidence="3" id="KW-0862">Zinc</keyword>
<sequence length="457" mass="52083">MSSSDDDRPIPIAAAADRRRRRGTKAAKRQREHDRDRDILRSPSYSPLMRSCQNLSDEEDYYRRSRSPARRRARTRRYFDDDDVDRRSRSRSPRRRRRARSNTYSDDGEEDEPDRRSRSRSPRRRRRARSNTYSDDGEEDEPDRRSRSPRRRAAPRSCRSQSRSRSEECEDRRCCPPRAPADDGDLYVRIDRTDDHLFKCARCHQLLPPPVVYECMEGHVTCASCHNTANGGEGERRCSQCGTSLYGQSPAVAKWLRSLRFSCRNYDHGCPSSLPRHEMEVSHEPTCGYAPVFCPVRRCGFPGGPADSLERHLAVRHGWAVDAFRYGEPVSVRVHPDPEPRSVLRAADDGELFYLRAVPERRGAALSMIRIRPDNAAAAVEAEFEYEVRTHAAAGVKHRLQMQSTVWATSLGNGSAADENPVSVRVPLDMLPVDGPERDSVEVRVRKVAPAAAARDN</sequence>
<protein>
    <recommendedName>
        <fullName evidence="7">SIAH-type domain-containing protein</fullName>
    </recommendedName>
</protein>
<feature type="compositionally biased region" description="Basic residues" evidence="6">
    <location>
        <begin position="88"/>
        <end position="100"/>
    </location>
</feature>
<keyword evidence="1" id="KW-0479">Metal-binding</keyword>
<comment type="function">
    <text evidence="4">E3 ubiquitin-protein ligase that mediates ubiquitination and subsequent proteasomal degradation of target proteins. E3 ubiquitin ligases accept ubiquitin from an E2 ubiquitin-conjugating enzyme in the form of a thioester and then directly transfers the ubiquitin to targeted substrates. It probably triggers the ubiquitin-mediated degradation of different substrates.</text>
</comment>
<evidence type="ECO:0000256" key="3">
    <source>
        <dbReference type="ARBA" id="ARBA00022833"/>
    </source>
</evidence>
<dbReference type="Gene3D" id="3.30.40.10">
    <property type="entry name" value="Zinc/RING finger domain, C3HC4 (zinc finger)"/>
    <property type="match status" value="1"/>
</dbReference>
<dbReference type="AlphaFoldDB" id="A0ABC9AE91"/>
<evidence type="ECO:0000256" key="5">
    <source>
        <dbReference type="PROSITE-ProRule" id="PRU00455"/>
    </source>
</evidence>
<evidence type="ECO:0000256" key="4">
    <source>
        <dbReference type="ARBA" id="ARBA00024004"/>
    </source>
</evidence>
<feature type="region of interest" description="Disordered" evidence="6">
    <location>
        <begin position="1"/>
        <end position="162"/>
    </location>
</feature>
<evidence type="ECO:0000313" key="8">
    <source>
        <dbReference type="EMBL" id="CAL4977531.1"/>
    </source>
</evidence>
<dbReference type="SUPFAM" id="SSF49599">
    <property type="entry name" value="TRAF domain-like"/>
    <property type="match status" value="1"/>
</dbReference>
<feature type="compositionally biased region" description="Basic residues" evidence="6">
    <location>
        <begin position="117"/>
        <end position="129"/>
    </location>
</feature>
<keyword evidence="2 5" id="KW-0863">Zinc-finger</keyword>